<dbReference type="FunFam" id="1.25.40.10:FF:000351">
    <property type="entry name" value="Pentatricopeptide repeat-containing protein"/>
    <property type="match status" value="1"/>
</dbReference>
<dbReference type="AlphaFoldDB" id="A0A804IYJ4"/>
<dbReference type="OMA" id="GYIPMPD"/>
<dbReference type="FunFam" id="1.25.40.10:FF:000436">
    <property type="entry name" value="Pentatricopeptide repeat-containing protein At5g39350 family"/>
    <property type="match status" value="1"/>
</dbReference>
<dbReference type="InterPro" id="IPR011990">
    <property type="entry name" value="TPR-like_helical_dom_sf"/>
</dbReference>
<dbReference type="InterPro" id="IPR002885">
    <property type="entry name" value="PPR_rpt"/>
</dbReference>
<dbReference type="Pfam" id="PF13041">
    <property type="entry name" value="PPR_2"/>
    <property type="match status" value="4"/>
</dbReference>
<dbReference type="PANTHER" id="PTHR47926">
    <property type="entry name" value="PENTATRICOPEPTIDE REPEAT-CONTAINING PROTEIN"/>
    <property type="match status" value="1"/>
</dbReference>
<dbReference type="FunCoup" id="A0A804IYJ4">
    <property type="interactions" value="11"/>
</dbReference>
<dbReference type="Pfam" id="PF01535">
    <property type="entry name" value="PPR"/>
    <property type="match status" value="3"/>
</dbReference>
<reference evidence="3" key="1">
    <citation type="submission" date="2021-03" db="EMBL/GenBank/DDBJ databases">
        <authorList>
            <consortium name="Genoscope - CEA"/>
            <person name="William W."/>
        </authorList>
    </citation>
    <scope>NUCLEOTIDE SEQUENCE</scope>
    <source>
        <strain evidence="3">Doubled-haploid Pahang</strain>
    </source>
</reference>
<dbReference type="FunFam" id="1.25.40.10:FF:000227">
    <property type="entry name" value="Pentatricopeptide repeat-containing protein At3g13880"/>
    <property type="match status" value="1"/>
</dbReference>
<dbReference type="PROSITE" id="PS51375">
    <property type="entry name" value="PPR"/>
    <property type="match status" value="7"/>
</dbReference>
<accession>A0A804IYJ4</accession>
<dbReference type="InterPro" id="IPR046848">
    <property type="entry name" value="E_motif"/>
</dbReference>
<sequence length="875" mass="96677">MRILCPSCQLSSLISAFGSKLPSAFCNPISRLAVDSIDVGDVAQREGVSSSPSPSHIDEDLVGRCVAILGTCHDPLDLRKGRQVHAQIVVRGVRDSLLGGRILGMYVLCRSFMDAKDVFFSLEKGSRLPWNWMIRGFTMMGCYELALLFYFKMWFRGAYPDKYTFTYAIKSAGCLSAVGLGRLIHGTIRLMGLETDVFTGSSLIKMYAENDDIEEAREVFDQMPDRDCVLWNVMIDGYVRNHDSRNAILLFNSMRMTDAKPNYVSFACVLSVCASEGMLDYGMQLHGLAIKFGFDLEASVANTLLALYSKCRCLVDVQKLFGLMPQTDLVTWNGMISGYVQSGLVGEALELFYQMQVAGFKPDSITLASFLPAFSGSASLKQGKEIHAYIIRNNVSMDAFLKSALIDIYFKCKDALMAKKVFGATGTMDVVICSAMISGYVLNGMSGDALDMFHQLLKAQLKPNPITLASVLPACSCLAALSLGKELHGYILKNAYEGMCYVASALIDMYTKCGRLDLGHQIFTRMPIRDAVAWNSMIASFAQNGQPEEAMSLLHQMGMEGMKYDCVTISSALSACANLPALHYGKAIHGFMMKRDIRSDLFAESALIDMYAKCGNLDLARRVFDSMTEKNEVSWNSVIAAYGAHGLIKDAMDLFRQMQEAGFVPDHITFLALISACGHAGQVDEGFQLFHSMHEQYGIAARMEHYACMVDLYGRSGQLNKALKLIKSMPFKPDAGIWGTVLGACRIHGNVEIAELASKQLFDLDPENSGYYVLLSNIHAVAGRWKGVLKARSLMKERRVQKVPGYSWIVVNNITHMFVAADKSHPNSECIYFILKSLLLVLREEGYVPKPDIIFPLQMDASEQATVVSPDASDQ</sequence>
<dbReference type="PANTHER" id="PTHR47926:SF357">
    <property type="entry name" value="PENTATRICOPEPTIDE REPEAT-CONTAINING PROTEIN"/>
    <property type="match status" value="1"/>
</dbReference>
<feature type="repeat" description="PPR" evidence="2">
    <location>
        <begin position="530"/>
        <end position="564"/>
    </location>
</feature>
<dbReference type="EnsemblPlants" id="Ma04_t38430.1">
    <property type="protein sequence ID" value="Ma04_p38430.1"/>
    <property type="gene ID" value="Ma04_g38430"/>
</dbReference>
<dbReference type="Gene3D" id="1.25.40.10">
    <property type="entry name" value="Tetratricopeptide repeat domain"/>
    <property type="match status" value="6"/>
</dbReference>
<dbReference type="FunFam" id="1.25.40.10:FF:000031">
    <property type="entry name" value="Pentatricopeptide repeat-containing protein mitochondrial"/>
    <property type="match status" value="1"/>
</dbReference>
<dbReference type="NCBIfam" id="TIGR00756">
    <property type="entry name" value="PPR"/>
    <property type="match status" value="8"/>
</dbReference>
<dbReference type="FunFam" id="1.25.40.10:FF:000366">
    <property type="entry name" value="Pentatricopeptide (PPR) repeat-containing protein"/>
    <property type="match status" value="1"/>
</dbReference>
<dbReference type="InParanoid" id="A0A804IYJ4"/>
<dbReference type="GO" id="GO:0003723">
    <property type="term" value="F:RNA binding"/>
    <property type="evidence" value="ECO:0007669"/>
    <property type="project" value="InterPro"/>
</dbReference>
<evidence type="ECO:0000313" key="5">
    <source>
        <dbReference type="Proteomes" id="UP000012960"/>
    </source>
</evidence>
<organism evidence="4 5">
    <name type="scientific">Musa acuminata subsp. malaccensis</name>
    <name type="common">Wild banana</name>
    <name type="synonym">Musa malaccensis</name>
    <dbReference type="NCBI Taxonomy" id="214687"/>
    <lineage>
        <taxon>Eukaryota</taxon>
        <taxon>Viridiplantae</taxon>
        <taxon>Streptophyta</taxon>
        <taxon>Embryophyta</taxon>
        <taxon>Tracheophyta</taxon>
        <taxon>Spermatophyta</taxon>
        <taxon>Magnoliopsida</taxon>
        <taxon>Liliopsida</taxon>
        <taxon>Zingiberales</taxon>
        <taxon>Musaceae</taxon>
        <taxon>Musa</taxon>
    </lineage>
</organism>
<feature type="repeat" description="PPR" evidence="2">
    <location>
        <begin position="429"/>
        <end position="463"/>
    </location>
</feature>
<protein>
    <submittedName>
        <fullName evidence="3">(wild Malaysian banana) hypothetical protein</fullName>
    </submittedName>
</protein>
<dbReference type="KEGG" id="mus:103983311"/>
<dbReference type="OrthoDB" id="730395at2759"/>
<feature type="repeat" description="PPR" evidence="2">
    <location>
        <begin position="666"/>
        <end position="696"/>
    </location>
</feature>
<keyword evidence="5" id="KW-1185">Reference proteome</keyword>
<dbReference type="Pfam" id="PF20431">
    <property type="entry name" value="E_motif"/>
    <property type="match status" value="1"/>
</dbReference>
<reference evidence="4" key="2">
    <citation type="submission" date="2021-05" db="UniProtKB">
        <authorList>
            <consortium name="EnsemblPlants"/>
        </authorList>
    </citation>
    <scope>IDENTIFICATION</scope>
    <source>
        <strain evidence="4">subsp. malaccensis</strain>
    </source>
</reference>
<feature type="repeat" description="PPR" evidence="2">
    <location>
        <begin position="600"/>
        <end position="630"/>
    </location>
</feature>
<dbReference type="InterPro" id="IPR046960">
    <property type="entry name" value="PPR_At4g14850-like_plant"/>
</dbReference>
<feature type="repeat" description="PPR" evidence="2">
    <location>
        <begin position="631"/>
        <end position="665"/>
    </location>
</feature>
<name>A0A804IYJ4_MUSAM</name>
<dbReference type="EMBL" id="HG996469">
    <property type="protein sequence ID" value="CAG1844651.1"/>
    <property type="molecule type" value="Genomic_DNA"/>
</dbReference>
<evidence type="ECO:0000256" key="1">
    <source>
        <dbReference type="ARBA" id="ARBA00022737"/>
    </source>
</evidence>
<evidence type="ECO:0000256" key="2">
    <source>
        <dbReference type="PROSITE-ProRule" id="PRU00708"/>
    </source>
</evidence>
<dbReference type="FunFam" id="1.25.40.10:FF:000344">
    <property type="entry name" value="Pentatricopeptide repeat-containing protein"/>
    <property type="match status" value="1"/>
</dbReference>
<dbReference type="GO" id="GO:0009451">
    <property type="term" value="P:RNA modification"/>
    <property type="evidence" value="ECO:0007669"/>
    <property type="project" value="InterPro"/>
</dbReference>
<feature type="repeat" description="PPR" evidence="2">
    <location>
        <begin position="196"/>
        <end position="230"/>
    </location>
</feature>
<keyword evidence="1" id="KW-0677">Repeat</keyword>
<dbReference type="Proteomes" id="UP000012960">
    <property type="component" value="Unplaced"/>
</dbReference>
<evidence type="ECO:0000313" key="4">
    <source>
        <dbReference type="EnsemblPlants" id="Ma04_p38430.1"/>
    </source>
</evidence>
<proteinExistence type="predicted"/>
<gene>
    <name evidence="3" type="ORF">GSMUA_144460.1</name>
</gene>
<feature type="repeat" description="PPR" evidence="2">
    <location>
        <begin position="328"/>
        <end position="362"/>
    </location>
</feature>
<dbReference type="Gramene" id="Ma04_t38430.1">
    <property type="protein sequence ID" value="Ma04_p38430.1"/>
    <property type="gene ID" value="Ma04_g38430"/>
</dbReference>
<evidence type="ECO:0000313" key="3">
    <source>
        <dbReference type="EMBL" id="CAG1844651.1"/>
    </source>
</evidence>